<evidence type="ECO:0000256" key="1">
    <source>
        <dbReference type="ARBA" id="ARBA00000971"/>
    </source>
</evidence>
<dbReference type="PROSITE" id="PS50082">
    <property type="entry name" value="WD_REPEATS_2"/>
    <property type="match status" value="1"/>
</dbReference>
<evidence type="ECO:0000259" key="7">
    <source>
        <dbReference type="PROSITE" id="PS50072"/>
    </source>
</evidence>
<dbReference type="InterPro" id="IPR044666">
    <property type="entry name" value="Cyclophilin_A-like"/>
</dbReference>
<dbReference type="SMART" id="SM00320">
    <property type="entry name" value="WD40"/>
    <property type="match status" value="4"/>
</dbReference>
<dbReference type="CDD" id="cd01927">
    <property type="entry name" value="cyclophilin_WD40"/>
    <property type="match status" value="1"/>
</dbReference>
<dbReference type="GO" id="GO:0003755">
    <property type="term" value="F:peptidyl-prolyl cis-trans isomerase activity"/>
    <property type="evidence" value="ECO:0007669"/>
    <property type="project" value="UniProtKB-KW"/>
</dbReference>
<comment type="catalytic activity">
    <reaction evidence="1">
        <text>[protein]-peptidylproline (omega=180) = [protein]-peptidylproline (omega=0)</text>
        <dbReference type="Rhea" id="RHEA:16237"/>
        <dbReference type="Rhea" id="RHEA-COMP:10747"/>
        <dbReference type="Rhea" id="RHEA-COMP:10748"/>
        <dbReference type="ChEBI" id="CHEBI:83833"/>
        <dbReference type="ChEBI" id="CHEBI:83834"/>
        <dbReference type="EC" id="5.2.1.8"/>
    </reaction>
</comment>
<protein>
    <recommendedName>
        <fullName evidence="2">peptidylprolyl isomerase</fullName>
        <ecNumber evidence="2">5.2.1.8</ecNumber>
    </recommendedName>
</protein>
<evidence type="ECO:0000256" key="3">
    <source>
        <dbReference type="ARBA" id="ARBA00022574"/>
    </source>
</evidence>
<dbReference type="FunFam" id="2.40.100.10:FF:000003">
    <property type="entry name" value="Peptidylprolyl isomerase domain and WD repeat-containing 1"/>
    <property type="match status" value="1"/>
</dbReference>
<dbReference type="Pfam" id="PF00160">
    <property type="entry name" value="Pro_isomerase"/>
    <property type="match status" value="1"/>
</dbReference>
<dbReference type="OrthoDB" id="10264753at2759"/>
<proteinExistence type="predicted"/>
<dbReference type="PROSITE" id="PS50072">
    <property type="entry name" value="CSA_PPIASE_2"/>
    <property type="match status" value="1"/>
</dbReference>
<evidence type="ECO:0000256" key="4">
    <source>
        <dbReference type="ARBA" id="ARBA00022737"/>
    </source>
</evidence>
<dbReference type="Gene3D" id="2.40.100.10">
    <property type="entry name" value="Cyclophilin-like"/>
    <property type="match status" value="1"/>
</dbReference>
<keyword evidence="6" id="KW-0413">Isomerase</keyword>
<dbReference type="PANTHER" id="PTHR45625">
    <property type="entry name" value="PEPTIDYL-PROLYL CIS-TRANS ISOMERASE-RELATED"/>
    <property type="match status" value="1"/>
</dbReference>
<dbReference type="Pfam" id="PF00400">
    <property type="entry name" value="WD40"/>
    <property type="match status" value="1"/>
</dbReference>
<evidence type="ECO:0000256" key="2">
    <source>
        <dbReference type="ARBA" id="ARBA00013194"/>
    </source>
</evidence>
<dbReference type="InterPro" id="IPR029000">
    <property type="entry name" value="Cyclophilin-like_dom_sf"/>
</dbReference>
<accession>A0A7R8WAP4</accession>
<sequence>MSSSPPPSKRQALSPAPPAAEEEEEWVGPLPSEAATEREKAVLEKKKRKKILPYESVYLSHLPTSQYYEKSFMHRDVVSHVHMTPNSQFLITASVDGHVKFWKKQEVGIEFVKHYRAHLGNVQDASVNVAGSLYVSISSDKSLKVFDVINFDMINMMKFEYVPLRCEWIHRPGDAIATVAVSHSETGAIYVYNGHGDETPLHSLERLHTGPVLAIRFNAVFETVISIDKSGIIEYWSNQGPEFEFPESKVEFESKLESDLFELVRQKTTPRSLAISPDGKLFAIMCTDRKLRVFRFLAGKLSRVFDESLQYYSDLQQKESVLSNMEFGRRMAVERDLEKAPTTVSLGNLLFDETGNFLLYSSMLGVKVVNLVTNKCVRWIGRAENIRLLGIALFQGTINKPTAALTVEMEASDNPALKSSTSTDPTLICTAFKKNRFYLFTQRDSHDTDRDVFNEKPSKEDIISATSSTIQQKLYENAIIYTSLGDIHLKLFAKECPKTIENFCVHSKNGYYNGHIFHRIIKGFMIQTGDPTGTGTGGESIWGGEFEDEFVSSLRHDRPYTVSMANAGPNTNGSQFFITVIPTPWLDNKHTVFGRVVKGMEVVQNISQVKTHPKTEKPYEDVTIVNVALK</sequence>
<dbReference type="SUPFAM" id="SSF50978">
    <property type="entry name" value="WD40 repeat-like"/>
    <property type="match status" value="1"/>
</dbReference>
<dbReference type="Gene3D" id="2.130.10.10">
    <property type="entry name" value="YVTN repeat-like/Quinoprotein amine dehydrogenase"/>
    <property type="match status" value="1"/>
</dbReference>
<dbReference type="EMBL" id="OB661387">
    <property type="protein sequence ID" value="CAD7228108.1"/>
    <property type="molecule type" value="Genomic_DNA"/>
</dbReference>
<organism evidence="8">
    <name type="scientific">Cyprideis torosa</name>
    <dbReference type="NCBI Taxonomy" id="163714"/>
    <lineage>
        <taxon>Eukaryota</taxon>
        <taxon>Metazoa</taxon>
        <taxon>Ecdysozoa</taxon>
        <taxon>Arthropoda</taxon>
        <taxon>Crustacea</taxon>
        <taxon>Oligostraca</taxon>
        <taxon>Ostracoda</taxon>
        <taxon>Podocopa</taxon>
        <taxon>Podocopida</taxon>
        <taxon>Cytherocopina</taxon>
        <taxon>Cytheroidea</taxon>
        <taxon>Cytherideidae</taxon>
        <taxon>Cyprideis</taxon>
    </lineage>
</organism>
<dbReference type="PROSITE" id="PS50294">
    <property type="entry name" value="WD_REPEATS_REGION"/>
    <property type="match status" value="1"/>
</dbReference>
<evidence type="ECO:0000256" key="5">
    <source>
        <dbReference type="ARBA" id="ARBA00023110"/>
    </source>
</evidence>
<keyword evidence="4" id="KW-0677">Repeat</keyword>
<dbReference type="GO" id="GO:0005634">
    <property type="term" value="C:nucleus"/>
    <property type="evidence" value="ECO:0007669"/>
    <property type="project" value="UniProtKB-ARBA"/>
</dbReference>
<dbReference type="PRINTS" id="PR00153">
    <property type="entry name" value="CSAPPISMRASE"/>
</dbReference>
<dbReference type="InterPro" id="IPR036322">
    <property type="entry name" value="WD40_repeat_dom_sf"/>
</dbReference>
<keyword evidence="5" id="KW-0697">Rotamase</keyword>
<reference evidence="8" key="1">
    <citation type="submission" date="2020-11" db="EMBL/GenBank/DDBJ databases">
        <authorList>
            <person name="Tran Van P."/>
        </authorList>
    </citation>
    <scope>NUCLEOTIDE SEQUENCE</scope>
</reference>
<keyword evidence="3" id="KW-0853">WD repeat</keyword>
<dbReference type="InterPro" id="IPR002130">
    <property type="entry name" value="Cyclophilin-type_PPIase_dom"/>
</dbReference>
<feature type="domain" description="PPIase cyclophilin-type" evidence="7">
    <location>
        <begin position="474"/>
        <end position="629"/>
    </location>
</feature>
<dbReference type="EC" id="5.2.1.8" evidence="2"/>
<dbReference type="SUPFAM" id="SSF50891">
    <property type="entry name" value="Cyclophilin-like"/>
    <property type="match status" value="1"/>
</dbReference>
<name>A0A7R8WAP4_9CRUS</name>
<evidence type="ECO:0000256" key="6">
    <source>
        <dbReference type="ARBA" id="ARBA00023235"/>
    </source>
</evidence>
<dbReference type="PANTHER" id="PTHR45625:SF4">
    <property type="entry name" value="PEPTIDYLPROLYL ISOMERASE DOMAIN AND WD REPEAT-CONTAINING PROTEIN 1"/>
    <property type="match status" value="1"/>
</dbReference>
<evidence type="ECO:0000313" key="8">
    <source>
        <dbReference type="EMBL" id="CAD7228108.1"/>
    </source>
</evidence>
<dbReference type="InterPro" id="IPR001680">
    <property type="entry name" value="WD40_rpt"/>
</dbReference>
<dbReference type="InterPro" id="IPR015943">
    <property type="entry name" value="WD40/YVTN_repeat-like_dom_sf"/>
</dbReference>
<dbReference type="AlphaFoldDB" id="A0A7R8WAP4"/>
<gene>
    <name evidence="8" type="ORF">CTOB1V02_LOCUS5997</name>
</gene>